<gene>
    <name evidence="1" type="ORF">C3E80_13925</name>
</gene>
<name>A0A423XSJ0_9ENTR</name>
<dbReference type="AlphaFoldDB" id="A0A423XSJ0"/>
<dbReference type="Proteomes" id="UP000285793">
    <property type="component" value="Unassembled WGS sequence"/>
</dbReference>
<protein>
    <submittedName>
        <fullName evidence="1">Uncharacterized protein</fullName>
    </submittedName>
</protein>
<accession>A0A423XSJ0</accession>
<evidence type="ECO:0000313" key="2">
    <source>
        <dbReference type="Proteomes" id="UP000285793"/>
    </source>
</evidence>
<dbReference type="EMBL" id="PQJL01000016">
    <property type="protein sequence ID" value="ROW59500.1"/>
    <property type="molecule type" value="Genomic_DNA"/>
</dbReference>
<dbReference type="RefSeq" id="WP_123948656.1">
    <property type="nucleotide sequence ID" value="NZ_PQJL01000016.1"/>
</dbReference>
<evidence type="ECO:0000313" key="1">
    <source>
        <dbReference type="EMBL" id="ROW59500.1"/>
    </source>
</evidence>
<proteinExistence type="predicted"/>
<comment type="caution">
    <text evidence="1">The sequence shown here is derived from an EMBL/GenBank/DDBJ whole genome shotgun (WGS) entry which is preliminary data.</text>
</comment>
<organism evidence="1 2">
    <name type="scientific">Cronobacter malonaticus</name>
    <dbReference type="NCBI Taxonomy" id="413503"/>
    <lineage>
        <taxon>Bacteria</taxon>
        <taxon>Pseudomonadati</taxon>
        <taxon>Pseudomonadota</taxon>
        <taxon>Gammaproteobacteria</taxon>
        <taxon>Enterobacterales</taxon>
        <taxon>Enterobacteriaceae</taxon>
        <taxon>Cronobacter</taxon>
    </lineage>
</organism>
<reference evidence="1 2" key="1">
    <citation type="journal article" date="2018" name="Front. Microbiol.">
        <title>An Investigation of an Acute Gastroenteritis Outbreak: Cronobacter sakazakii, a Potential Cause of Food-Borne Illness.</title>
        <authorList>
            <person name="Yong W."/>
            <person name="Guo B."/>
            <person name="Shi X."/>
            <person name="Cheng T."/>
            <person name="Chen M."/>
            <person name="Jiang X."/>
            <person name="Ye Y."/>
            <person name="Wang J."/>
            <person name="Xie G."/>
            <person name="Ding J."/>
        </authorList>
    </citation>
    <scope>NUCLEOTIDE SEQUENCE [LARGE SCALE GENOMIC DNA]</scope>
    <source>
        <strain evidence="1 2">S1</strain>
    </source>
</reference>
<sequence>MDIISIDFFPIQGGMPVSQTCYAQSFFNDAYNCEVFEIYISEVAGGGIKDKATGKVYVHIAIDENGLPQIYDAALKKPLMYLSERPCTIDGEEYSR</sequence>